<dbReference type="EMBL" id="ML994645">
    <property type="protein sequence ID" value="KAF2182976.1"/>
    <property type="molecule type" value="Genomic_DNA"/>
</dbReference>
<gene>
    <name evidence="2" type="ORF">K469DRAFT_584627</name>
</gene>
<dbReference type="Pfam" id="PF14479">
    <property type="entry name" value="HeLo"/>
    <property type="match status" value="1"/>
</dbReference>
<proteinExistence type="predicted"/>
<organism evidence="2 3">
    <name type="scientific">Zopfia rhizophila CBS 207.26</name>
    <dbReference type="NCBI Taxonomy" id="1314779"/>
    <lineage>
        <taxon>Eukaryota</taxon>
        <taxon>Fungi</taxon>
        <taxon>Dikarya</taxon>
        <taxon>Ascomycota</taxon>
        <taxon>Pezizomycotina</taxon>
        <taxon>Dothideomycetes</taxon>
        <taxon>Dothideomycetes incertae sedis</taxon>
        <taxon>Zopfiaceae</taxon>
        <taxon>Zopfia</taxon>
    </lineage>
</organism>
<accession>A0A6A6DZA0</accession>
<name>A0A6A6DZA0_9PEZI</name>
<reference evidence="2" key="1">
    <citation type="journal article" date="2020" name="Stud. Mycol.">
        <title>101 Dothideomycetes genomes: a test case for predicting lifestyles and emergence of pathogens.</title>
        <authorList>
            <person name="Haridas S."/>
            <person name="Albert R."/>
            <person name="Binder M."/>
            <person name="Bloem J."/>
            <person name="Labutti K."/>
            <person name="Salamov A."/>
            <person name="Andreopoulos B."/>
            <person name="Baker S."/>
            <person name="Barry K."/>
            <person name="Bills G."/>
            <person name="Bluhm B."/>
            <person name="Cannon C."/>
            <person name="Castanera R."/>
            <person name="Culley D."/>
            <person name="Daum C."/>
            <person name="Ezra D."/>
            <person name="Gonzalez J."/>
            <person name="Henrissat B."/>
            <person name="Kuo A."/>
            <person name="Liang C."/>
            <person name="Lipzen A."/>
            <person name="Lutzoni F."/>
            <person name="Magnuson J."/>
            <person name="Mondo S."/>
            <person name="Nolan M."/>
            <person name="Ohm R."/>
            <person name="Pangilinan J."/>
            <person name="Park H.-J."/>
            <person name="Ramirez L."/>
            <person name="Alfaro M."/>
            <person name="Sun H."/>
            <person name="Tritt A."/>
            <person name="Yoshinaga Y."/>
            <person name="Zwiers L.-H."/>
            <person name="Turgeon B."/>
            <person name="Goodwin S."/>
            <person name="Spatafora J."/>
            <person name="Crous P."/>
            <person name="Grigoriev I."/>
        </authorList>
    </citation>
    <scope>NUCLEOTIDE SEQUENCE</scope>
    <source>
        <strain evidence="2">CBS 207.26</strain>
    </source>
</reference>
<dbReference type="AlphaFoldDB" id="A0A6A6DZA0"/>
<evidence type="ECO:0000259" key="1">
    <source>
        <dbReference type="Pfam" id="PF14479"/>
    </source>
</evidence>
<dbReference type="InterPro" id="IPR029498">
    <property type="entry name" value="HeLo_dom"/>
</dbReference>
<feature type="domain" description="Prion-inhibition and propagation HeLo" evidence="1">
    <location>
        <begin position="6"/>
        <end position="104"/>
    </location>
</feature>
<sequence>MEAVGLAVGIPSLLSACMDVLERIEAYKEFGVESRHAVAQFEADKLRLKKWANGVGISDGKWKEIHDPRLKNYDLEVAVKRILNCACEIFDAAERTREKAKNNNKAPLPTSIRGGLGWAFRRRGKFKNQVEMFRGVVDTLYNLVPPASDLELRQFQDASNVADRINGILPSLNPVL</sequence>
<dbReference type="Gene3D" id="1.20.120.1020">
    <property type="entry name" value="Prion-inhibition and propagation, HeLo domain"/>
    <property type="match status" value="1"/>
</dbReference>
<dbReference type="InterPro" id="IPR038305">
    <property type="entry name" value="HeLo_sf"/>
</dbReference>
<keyword evidence="3" id="KW-1185">Reference proteome</keyword>
<dbReference type="OrthoDB" id="539213at2759"/>
<evidence type="ECO:0000313" key="3">
    <source>
        <dbReference type="Proteomes" id="UP000800200"/>
    </source>
</evidence>
<protein>
    <recommendedName>
        <fullName evidence="1">Prion-inhibition and propagation HeLo domain-containing protein</fullName>
    </recommendedName>
</protein>
<evidence type="ECO:0000313" key="2">
    <source>
        <dbReference type="EMBL" id="KAF2182976.1"/>
    </source>
</evidence>
<dbReference type="Proteomes" id="UP000800200">
    <property type="component" value="Unassembled WGS sequence"/>
</dbReference>